<protein>
    <recommendedName>
        <fullName evidence="3">CAAX prenyl protease 2/Lysostaphin resistance protein A-like domain-containing protein</fullName>
    </recommendedName>
</protein>
<feature type="transmembrane region" description="Helical" evidence="2">
    <location>
        <begin position="48"/>
        <end position="67"/>
    </location>
</feature>
<dbReference type="InterPro" id="IPR052710">
    <property type="entry name" value="CAAX_protease"/>
</dbReference>
<dbReference type="InterPro" id="IPR003675">
    <property type="entry name" value="Rce1/LyrA-like_dom"/>
</dbReference>
<feature type="compositionally biased region" description="Low complexity" evidence="1">
    <location>
        <begin position="1"/>
        <end position="12"/>
    </location>
</feature>
<sequence length="254" mass="26152">MTGQPSPSESSGPVPPAGNVPPADPGARGGTDVAPPPRWGIPTAIGSLLGFVVLSFVVSYGLTALGVGPVTATIIATPVGWLSLAGVPLLASRRRGNGPRSDLALWFRPVDVGIGLLACLVVLAAATVILLITIAVTGVTPTSALGNVAGHANSHWQVVALAVMALCAAFVEEIHFRGMWWSALRRRGLGAWPTLLVTAVLFALVHLEPTRVVLLFAAGLAAGYVRMRSDRLGPAIVTHLLVNLLAAVSLLSLL</sequence>
<dbReference type="OrthoDB" id="2680017at2"/>
<gene>
    <name evidence="4" type="ORF">SAMN04489717_3602</name>
</gene>
<keyword evidence="2" id="KW-0472">Membrane</keyword>
<keyword evidence="2" id="KW-1133">Transmembrane helix</keyword>
<dbReference type="Pfam" id="PF02517">
    <property type="entry name" value="Rce1-like"/>
    <property type="match status" value="1"/>
</dbReference>
<keyword evidence="5" id="KW-1185">Reference proteome</keyword>
<feature type="transmembrane region" description="Helical" evidence="2">
    <location>
        <begin position="112"/>
        <end position="136"/>
    </location>
</feature>
<evidence type="ECO:0000256" key="2">
    <source>
        <dbReference type="SAM" id="Phobius"/>
    </source>
</evidence>
<dbReference type="RefSeq" id="WP_092654788.1">
    <property type="nucleotide sequence ID" value="NZ_LT629732.1"/>
</dbReference>
<feature type="transmembrane region" description="Helical" evidence="2">
    <location>
        <begin position="188"/>
        <end position="205"/>
    </location>
</feature>
<keyword evidence="2" id="KW-0812">Transmembrane</keyword>
<proteinExistence type="predicted"/>
<evidence type="ECO:0000259" key="3">
    <source>
        <dbReference type="Pfam" id="PF02517"/>
    </source>
</evidence>
<feature type="domain" description="CAAX prenyl protease 2/Lysostaphin resistance protein A-like" evidence="3">
    <location>
        <begin position="156"/>
        <end position="245"/>
    </location>
</feature>
<accession>A0A1H1UEU1</accession>
<feature type="transmembrane region" description="Helical" evidence="2">
    <location>
        <begin position="234"/>
        <end position="253"/>
    </location>
</feature>
<dbReference type="GO" id="GO:0004175">
    <property type="term" value="F:endopeptidase activity"/>
    <property type="evidence" value="ECO:0007669"/>
    <property type="project" value="UniProtKB-ARBA"/>
</dbReference>
<organism evidence="4 5">
    <name type="scientific">Actinopolymorpha singaporensis</name>
    <dbReference type="NCBI Taxonomy" id="117157"/>
    <lineage>
        <taxon>Bacteria</taxon>
        <taxon>Bacillati</taxon>
        <taxon>Actinomycetota</taxon>
        <taxon>Actinomycetes</taxon>
        <taxon>Propionibacteriales</taxon>
        <taxon>Actinopolymorphaceae</taxon>
        <taxon>Actinopolymorpha</taxon>
    </lineage>
</organism>
<dbReference type="PANTHER" id="PTHR36435:SF1">
    <property type="entry name" value="CAAX AMINO TERMINAL PROTEASE FAMILY PROTEIN"/>
    <property type="match status" value="1"/>
</dbReference>
<evidence type="ECO:0000313" key="5">
    <source>
        <dbReference type="Proteomes" id="UP000198983"/>
    </source>
</evidence>
<evidence type="ECO:0000313" key="4">
    <source>
        <dbReference type="EMBL" id="SDS70973.1"/>
    </source>
</evidence>
<reference evidence="4 5" key="1">
    <citation type="submission" date="2016-10" db="EMBL/GenBank/DDBJ databases">
        <authorList>
            <person name="de Groot N.N."/>
        </authorList>
    </citation>
    <scope>NUCLEOTIDE SEQUENCE [LARGE SCALE GENOMIC DNA]</scope>
    <source>
        <strain evidence="4 5">DSM 22024</strain>
    </source>
</reference>
<dbReference type="Proteomes" id="UP000198983">
    <property type="component" value="Chromosome I"/>
</dbReference>
<feature type="region of interest" description="Disordered" evidence="1">
    <location>
        <begin position="1"/>
        <end position="35"/>
    </location>
</feature>
<evidence type="ECO:0000256" key="1">
    <source>
        <dbReference type="SAM" id="MobiDB-lite"/>
    </source>
</evidence>
<feature type="transmembrane region" description="Helical" evidence="2">
    <location>
        <begin position="156"/>
        <end position="176"/>
    </location>
</feature>
<dbReference type="STRING" id="117157.SAMN04489717_3602"/>
<feature type="transmembrane region" description="Helical" evidence="2">
    <location>
        <begin position="73"/>
        <end position="91"/>
    </location>
</feature>
<dbReference type="PANTHER" id="PTHR36435">
    <property type="entry name" value="SLR1288 PROTEIN"/>
    <property type="match status" value="1"/>
</dbReference>
<dbReference type="EMBL" id="LT629732">
    <property type="protein sequence ID" value="SDS70973.1"/>
    <property type="molecule type" value="Genomic_DNA"/>
</dbReference>
<name>A0A1H1UEU1_9ACTN</name>
<dbReference type="GO" id="GO:0080120">
    <property type="term" value="P:CAAX-box protein maturation"/>
    <property type="evidence" value="ECO:0007669"/>
    <property type="project" value="UniProtKB-ARBA"/>
</dbReference>
<feature type="compositionally biased region" description="Pro residues" evidence="1">
    <location>
        <begin position="13"/>
        <end position="24"/>
    </location>
</feature>
<dbReference type="AlphaFoldDB" id="A0A1H1UEU1"/>